<organism evidence="3 4">
    <name type="scientific">Micromonospora thermarum</name>
    <dbReference type="NCBI Taxonomy" id="2720024"/>
    <lineage>
        <taxon>Bacteria</taxon>
        <taxon>Bacillati</taxon>
        <taxon>Actinomycetota</taxon>
        <taxon>Actinomycetes</taxon>
        <taxon>Micromonosporales</taxon>
        <taxon>Micromonosporaceae</taxon>
        <taxon>Micromonospora</taxon>
    </lineage>
</organism>
<feature type="compositionally biased region" description="Basic residues" evidence="1">
    <location>
        <begin position="150"/>
        <end position="161"/>
    </location>
</feature>
<dbReference type="InterPro" id="IPR003033">
    <property type="entry name" value="SCP2_sterol-bd_dom"/>
</dbReference>
<evidence type="ECO:0000313" key="3">
    <source>
        <dbReference type="EMBL" id="NJP32343.1"/>
    </source>
</evidence>
<dbReference type="RefSeq" id="WP_168000741.1">
    <property type="nucleotide sequence ID" value="NZ_JAATEO010000009.1"/>
</dbReference>
<comment type="caution">
    <text evidence="3">The sequence shown here is derived from an EMBL/GenBank/DDBJ whole genome shotgun (WGS) entry which is preliminary data.</text>
</comment>
<sequence>MGEAVDAFFLALGQRGRAELPPRIRGSIRVDLVDGGHTDHWHVDMTSDDAVVVTREAKPADTVMTATHELFERLIRGDTPLVAALFRNEATSAGDPRLILTFRRFFPAPSGTLDPREVARRQALHGHVWRERLRKTAPVTPGEEIDQHPRRQHLPRLRRAG</sequence>
<evidence type="ECO:0000259" key="2">
    <source>
        <dbReference type="Pfam" id="PF02036"/>
    </source>
</evidence>
<gene>
    <name evidence="3" type="ORF">HCJ94_10215</name>
</gene>
<feature type="region of interest" description="Disordered" evidence="1">
    <location>
        <begin position="132"/>
        <end position="161"/>
    </location>
</feature>
<dbReference type="Gene3D" id="3.30.1050.10">
    <property type="entry name" value="SCP2 sterol-binding domain"/>
    <property type="match status" value="1"/>
</dbReference>
<dbReference type="Proteomes" id="UP000783871">
    <property type="component" value="Unassembled WGS sequence"/>
</dbReference>
<evidence type="ECO:0000313" key="4">
    <source>
        <dbReference type="Proteomes" id="UP000783871"/>
    </source>
</evidence>
<dbReference type="SUPFAM" id="SSF55718">
    <property type="entry name" value="SCP-like"/>
    <property type="match status" value="1"/>
</dbReference>
<protein>
    <recommendedName>
        <fullName evidence="2">SCP2 domain-containing protein</fullName>
    </recommendedName>
</protein>
<accession>A0ABX0Z580</accession>
<dbReference type="EMBL" id="JAATEO010000009">
    <property type="protein sequence ID" value="NJP32343.1"/>
    <property type="molecule type" value="Genomic_DNA"/>
</dbReference>
<dbReference type="InterPro" id="IPR036527">
    <property type="entry name" value="SCP2_sterol-bd_dom_sf"/>
</dbReference>
<name>A0ABX0Z580_9ACTN</name>
<proteinExistence type="predicted"/>
<feature type="domain" description="SCP2" evidence="2">
    <location>
        <begin position="23"/>
        <end position="105"/>
    </location>
</feature>
<reference evidence="3 4" key="1">
    <citation type="submission" date="2020-03" db="EMBL/GenBank/DDBJ databases">
        <title>WGS of actinomycetes isolated from Thailand.</title>
        <authorList>
            <person name="Thawai C."/>
        </authorList>
    </citation>
    <scope>NUCLEOTIDE SEQUENCE [LARGE SCALE GENOMIC DNA]</scope>
    <source>
        <strain evidence="3 4">HSS6-12</strain>
    </source>
</reference>
<dbReference type="Pfam" id="PF02036">
    <property type="entry name" value="SCP2"/>
    <property type="match status" value="1"/>
</dbReference>
<evidence type="ECO:0000256" key="1">
    <source>
        <dbReference type="SAM" id="MobiDB-lite"/>
    </source>
</evidence>
<keyword evidence="4" id="KW-1185">Reference proteome</keyword>